<dbReference type="InterPro" id="IPR046373">
    <property type="entry name" value="Acyl-CoA_Oxase/DH_mid-dom_sf"/>
</dbReference>
<dbReference type="InterPro" id="IPR009075">
    <property type="entry name" value="AcylCo_DH/oxidase_C"/>
</dbReference>
<dbReference type="AlphaFoldDB" id="A0A1X6XF22"/>
<evidence type="ECO:0000256" key="3">
    <source>
        <dbReference type="ARBA" id="ARBA00022630"/>
    </source>
</evidence>
<evidence type="ECO:0000313" key="9">
    <source>
        <dbReference type="EMBL" id="SLM97871.1"/>
    </source>
</evidence>
<dbReference type="Pfam" id="PF00441">
    <property type="entry name" value="Acyl-CoA_dh_1"/>
    <property type="match status" value="1"/>
</dbReference>
<keyword evidence="10" id="KW-1185">Reference proteome</keyword>
<dbReference type="Proteomes" id="UP000196581">
    <property type="component" value="Unassembled WGS sequence"/>
</dbReference>
<keyword evidence="4 6" id="KW-0274">FAD</keyword>
<dbReference type="GO" id="GO:0050660">
    <property type="term" value="F:flavin adenine dinucleotide binding"/>
    <property type="evidence" value="ECO:0007669"/>
    <property type="project" value="InterPro"/>
</dbReference>
<evidence type="ECO:0000256" key="5">
    <source>
        <dbReference type="ARBA" id="ARBA00023002"/>
    </source>
</evidence>
<protein>
    <submittedName>
        <fullName evidence="9">Putative acyl-CoA dehydrogenase</fullName>
    </submittedName>
</protein>
<evidence type="ECO:0000259" key="7">
    <source>
        <dbReference type="Pfam" id="PF00441"/>
    </source>
</evidence>
<dbReference type="InterPro" id="IPR006091">
    <property type="entry name" value="Acyl-CoA_Oxase/DH_mid-dom"/>
</dbReference>
<dbReference type="InterPro" id="IPR052161">
    <property type="entry name" value="Mycobact_Acyl-CoA_DH"/>
</dbReference>
<dbReference type="Gene3D" id="1.20.140.10">
    <property type="entry name" value="Butyryl-CoA Dehydrogenase, subunit A, domain 3"/>
    <property type="match status" value="1"/>
</dbReference>
<dbReference type="FunFam" id="2.40.110.10:FF:000011">
    <property type="entry name" value="Acyl-CoA dehydrogenase FadE34"/>
    <property type="match status" value="1"/>
</dbReference>
<keyword evidence="5 6" id="KW-0560">Oxidoreductase</keyword>
<organism evidence="9 10">
    <name type="scientific">Brevibacterium yomogidense</name>
    <dbReference type="NCBI Taxonomy" id="946573"/>
    <lineage>
        <taxon>Bacteria</taxon>
        <taxon>Bacillati</taxon>
        <taxon>Actinomycetota</taxon>
        <taxon>Actinomycetes</taxon>
        <taxon>Micrococcales</taxon>
        <taxon>Brevibacteriaceae</taxon>
        <taxon>Brevibacterium</taxon>
    </lineage>
</organism>
<comment type="similarity">
    <text evidence="2 6">Belongs to the acyl-CoA dehydrogenase family.</text>
</comment>
<dbReference type="PANTHER" id="PTHR43292">
    <property type="entry name" value="ACYL-COA DEHYDROGENASE"/>
    <property type="match status" value="1"/>
</dbReference>
<accession>A0A1X6XF22</accession>
<gene>
    <name evidence="9" type="ORF">FM105_07860</name>
</gene>
<dbReference type="InterPro" id="IPR036250">
    <property type="entry name" value="AcylCo_DH-like_C"/>
</dbReference>
<dbReference type="SUPFAM" id="SSF47203">
    <property type="entry name" value="Acyl-CoA dehydrogenase C-terminal domain-like"/>
    <property type="match status" value="1"/>
</dbReference>
<evidence type="ECO:0000256" key="6">
    <source>
        <dbReference type="RuleBase" id="RU362125"/>
    </source>
</evidence>
<evidence type="ECO:0000256" key="1">
    <source>
        <dbReference type="ARBA" id="ARBA00001974"/>
    </source>
</evidence>
<dbReference type="Pfam" id="PF02770">
    <property type="entry name" value="Acyl-CoA_dh_M"/>
    <property type="match status" value="1"/>
</dbReference>
<dbReference type="RefSeq" id="WP_087006981.1">
    <property type="nucleotide sequence ID" value="NZ_FWFF01000013.1"/>
</dbReference>
<evidence type="ECO:0000256" key="2">
    <source>
        <dbReference type="ARBA" id="ARBA00009347"/>
    </source>
</evidence>
<keyword evidence="3 6" id="KW-0285">Flavoprotein</keyword>
<dbReference type="InterPro" id="IPR009100">
    <property type="entry name" value="AcylCoA_DH/oxidase_NM_dom_sf"/>
</dbReference>
<evidence type="ECO:0000259" key="8">
    <source>
        <dbReference type="Pfam" id="PF02770"/>
    </source>
</evidence>
<dbReference type="PANTHER" id="PTHR43292:SF4">
    <property type="entry name" value="ACYL-COA DEHYDROGENASE FADE34"/>
    <property type="match status" value="1"/>
</dbReference>
<comment type="cofactor">
    <cofactor evidence="1 6">
        <name>FAD</name>
        <dbReference type="ChEBI" id="CHEBI:57692"/>
    </cofactor>
</comment>
<dbReference type="InterPro" id="IPR037069">
    <property type="entry name" value="AcylCoA_DH/ox_N_sf"/>
</dbReference>
<dbReference type="Gene3D" id="1.10.540.10">
    <property type="entry name" value="Acyl-CoA dehydrogenase/oxidase, N-terminal domain"/>
    <property type="match status" value="1"/>
</dbReference>
<dbReference type="GO" id="GO:0016627">
    <property type="term" value="F:oxidoreductase activity, acting on the CH-CH group of donors"/>
    <property type="evidence" value="ECO:0007669"/>
    <property type="project" value="InterPro"/>
</dbReference>
<feature type="domain" description="Acyl-CoA oxidase/dehydrogenase middle" evidence="8">
    <location>
        <begin position="122"/>
        <end position="215"/>
    </location>
</feature>
<name>A0A1X6XF22_9MICO</name>
<sequence>MSSSDTAVPSGDTTADTEAIDAAVSAAAAAARDLTDDAAVWGVLYDHGLAWVDFPRGSGGLGVSGSLRGYARAAIEGAGLSQPDPGRNTIGFGMAAPTIVVHGTDDQRKLLRDIFTLDRIFCQLFSEPGAGSDLAAVATRAVRDGDDWRVTGQKVWTSGAQNADIAILVTRTDPDVPKHKGLTYFLIDMKQPGIETRGLRQITGESEFNEVFLDDAVVPDSRRLGDVGEGWRVANTTLNSERVSIGSGAPREGGMIGVVASAWRSSTKYRSPVLRDELLGHWVDAEVQRTSGVLLNQKLAAGRPGPEGSGAKVAFSRTAQALSDLDLRMRGVDGLRYDSWEDRRPTDYSMTGRNPVYRYLRAKGNSIEGGTTEIILNIIAEKVLGLPGEHRTDKDVPFKDMPR</sequence>
<reference evidence="10" key="1">
    <citation type="submission" date="2017-02" db="EMBL/GenBank/DDBJ databases">
        <authorList>
            <person name="Dridi B."/>
        </authorList>
    </citation>
    <scope>NUCLEOTIDE SEQUENCE [LARGE SCALE GENOMIC DNA]</scope>
    <source>
        <strain evidence="10">B Co 03.10</strain>
    </source>
</reference>
<dbReference type="GO" id="GO:0005886">
    <property type="term" value="C:plasma membrane"/>
    <property type="evidence" value="ECO:0007669"/>
    <property type="project" value="TreeGrafter"/>
</dbReference>
<dbReference type="EMBL" id="FWFF01000013">
    <property type="protein sequence ID" value="SLM97871.1"/>
    <property type="molecule type" value="Genomic_DNA"/>
</dbReference>
<proteinExistence type="inferred from homology"/>
<evidence type="ECO:0000256" key="4">
    <source>
        <dbReference type="ARBA" id="ARBA00022827"/>
    </source>
</evidence>
<evidence type="ECO:0000313" key="10">
    <source>
        <dbReference type="Proteomes" id="UP000196581"/>
    </source>
</evidence>
<feature type="domain" description="Acyl-CoA dehydrogenase/oxidase C-terminal" evidence="7">
    <location>
        <begin position="228"/>
        <end position="383"/>
    </location>
</feature>
<dbReference type="Gene3D" id="2.40.110.10">
    <property type="entry name" value="Butyryl-CoA Dehydrogenase, subunit A, domain 2"/>
    <property type="match status" value="1"/>
</dbReference>
<dbReference type="SUPFAM" id="SSF56645">
    <property type="entry name" value="Acyl-CoA dehydrogenase NM domain-like"/>
    <property type="match status" value="1"/>
</dbReference>